<sequence length="721" mass="81959">MLFYTAKIIQIMDNPTVVVITDRNDLDDQLFGTFAAATQALRQEPIQAESREHLKELLKVDAGGVVFTTIQKFWPDDGNVYETLSERRNIVVIVDEAHRTQYGFKAKIDKETGDISYGFAKYLRDALPNATYIAFTGTPIEKTDKNTPAVFGNYIDIYDISHAVEDGVTVPIYYESRLAKVELTKEGKKLIEKFEKELEEQDLSDLEKIKAKRMKLEALIGSKERIKKIAEDIVNHFEQRLEAMDGKGMIVAMTRKIAVRLYNEIVKLRPAWHSDDLKKGFIKVVMTTAPSDEPEISRFHLTKEQRRILADRFKDPEDELKLVIVVDMWLTGFDVPCLHTMYIDKPMKGHTLMQAIARVNRVYKDKEGGLIVDYLGIAADLKEALSFYAESGGKGDPAKLQEEAVKIMLEKMEVVRDMLFGFDYERYFKSGTKEKLNIILEAEDFILGLENGKKRFIDAVTALSKAFAIAIPHPEALKIKEEVAFFQAVKSRLIKFTSGEYGKTPEQIGTAVKQIIDKAIVSTDVIDIFDAAGLKKPDISILSDEFLEEVRAIKYKNVAIEVLKKLINNEIKGKMKINLVKSRSLMESLDSLIKKYNNRLLTAAEVIEELIELAKEIKESEKEPAELGLTDYEYAFYCAIANNESAKEVMGKEKLRELAVVLFEKVRKNTSIDWTIRENARAKLRVIVKRTLRKYGYPPDMQALATETVLKQAEAIADSLI</sequence>
<evidence type="ECO:0000313" key="6">
    <source>
        <dbReference type="Proteomes" id="UP000198405"/>
    </source>
</evidence>
<comment type="subunit">
    <text evidence="2">The type I restriction/modification system is composed of three polypeptides R, M and S.</text>
</comment>
<dbReference type="EMBL" id="FZOB01000014">
    <property type="protein sequence ID" value="SNR89104.1"/>
    <property type="molecule type" value="Genomic_DNA"/>
</dbReference>
<keyword evidence="3" id="KW-0175">Coiled coil</keyword>
<accession>A0A239A266</accession>
<dbReference type="Gene3D" id="3.40.50.300">
    <property type="entry name" value="P-loop containing nucleotide triphosphate hydrolases"/>
    <property type="match status" value="3"/>
</dbReference>
<comment type="catalytic activity">
    <reaction evidence="2">
        <text>Endonucleolytic cleavage of DNA to give random double-stranded fragments with terminal 5'-phosphates, ATP is simultaneously hydrolyzed.</text>
        <dbReference type="EC" id="3.1.21.3"/>
    </reaction>
</comment>
<dbReference type="InterPro" id="IPR055180">
    <property type="entry name" value="HsdR_RecA-like_helicase_dom_2"/>
</dbReference>
<evidence type="ECO:0000256" key="3">
    <source>
        <dbReference type="SAM" id="Coils"/>
    </source>
</evidence>
<dbReference type="AlphaFoldDB" id="A0A239A266"/>
<keyword evidence="6" id="KW-1185">Reference proteome</keyword>
<dbReference type="CDD" id="cd18800">
    <property type="entry name" value="SF2_C_EcoR124I-like"/>
    <property type="match status" value="1"/>
</dbReference>
<dbReference type="Pfam" id="PF18766">
    <property type="entry name" value="SWI2_SNF2"/>
    <property type="match status" value="1"/>
</dbReference>
<dbReference type="PANTHER" id="PTHR30195">
    <property type="entry name" value="TYPE I SITE-SPECIFIC DEOXYRIBONUCLEASE PROTEIN SUBUNIT M AND R"/>
    <property type="match status" value="1"/>
</dbReference>
<dbReference type="InterPro" id="IPR040980">
    <property type="entry name" value="SWI2_SNF2"/>
</dbReference>
<keyword evidence="2" id="KW-0547">Nucleotide-binding</keyword>
<evidence type="ECO:0000259" key="4">
    <source>
        <dbReference type="PROSITE" id="PS51192"/>
    </source>
</evidence>
<keyword evidence="2" id="KW-0067">ATP-binding</keyword>
<keyword evidence="1 2" id="KW-0680">Restriction system</keyword>
<keyword evidence="2" id="KW-0378">Hydrolase</keyword>
<dbReference type="Pfam" id="PF22679">
    <property type="entry name" value="T1R_D3-like"/>
    <property type="match status" value="1"/>
</dbReference>
<proteinExistence type="inferred from homology"/>
<dbReference type="PROSITE" id="PS51192">
    <property type="entry name" value="HELICASE_ATP_BIND_1"/>
    <property type="match status" value="1"/>
</dbReference>
<evidence type="ECO:0000313" key="5">
    <source>
        <dbReference type="EMBL" id="SNR89104.1"/>
    </source>
</evidence>
<gene>
    <name evidence="5" type="ORF">SAMN06265340_1148</name>
</gene>
<protein>
    <recommendedName>
        <fullName evidence="2">Type I restriction enzyme endonuclease subunit</fullName>
        <shortName evidence="2">R protein</shortName>
        <ecNumber evidence="2">3.1.21.3</ecNumber>
    </recommendedName>
</protein>
<evidence type="ECO:0000256" key="1">
    <source>
        <dbReference type="ARBA" id="ARBA00022747"/>
    </source>
</evidence>
<dbReference type="SUPFAM" id="SSF52540">
    <property type="entry name" value="P-loop containing nucleoside triphosphate hydrolases"/>
    <property type="match status" value="1"/>
</dbReference>
<dbReference type="InterPro" id="IPR021810">
    <property type="entry name" value="T1RH-like_C"/>
</dbReference>
<evidence type="ECO:0000256" key="2">
    <source>
        <dbReference type="RuleBase" id="RU364115"/>
    </source>
</evidence>
<reference evidence="6" key="1">
    <citation type="submission" date="2017-06" db="EMBL/GenBank/DDBJ databases">
        <authorList>
            <person name="Varghese N."/>
            <person name="Submissions S."/>
        </authorList>
    </citation>
    <scope>NUCLEOTIDE SEQUENCE [LARGE SCALE GENOMIC DNA]</scope>
    <source>
        <strain evidence="6">DSM 15668</strain>
    </source>
</reference>
<name>A0A239A266_9BACT</name>
<dbReference type="InterPro" id="IPR027417">
    <property type="entry name" value="P-loop_NTPase"/>
</dbReference>
<dbReference type="GO" id="GO:0009307">
    <property type="term" value="P:DNA restriction-modification system"/>
    <property type="evidence" value="ECO:0007669"/>
    <property type="project" value="UniProtKB-KW"/>
</dbReference>
<comment type="function">
    <text evidence="2">Subunit R is required for both nuclease and ATPase activities, but not for modification.</text>
</comment>
<dbReference type="Pfam" id="PF11867">
    <property type="entry name" value="T1RH-like_C"/>
    <property type="match status" value="1"/>
</dbReference>
<dbReference type="InterPro" id="IPR051268">
    <property type="entry name" value="Type-I_R_enzyme_R_subunit"/>
</dbReference>
<dbReference type="EC" id="3.1.21.3" evidence="2"/>
<comment type="similarity">
    <text evidence="2">Belongs to the HsdR family.</text>
</comment>
<feature type="coiled-coil region" evidence="3">
    <location>
        <begin position="593"/>
        <end position="623"/>
    </location>
</feature>
<dbReference type="PANTHER" id="PTHR30195:SF15">
    <property type="entry name" value="TYPE I RESTRICTION ENZYME HINDI ENDONUCLEASE SUBUNIT"/>
    <property type="match status" value="1"/>
</dbReference>
<dbReference type="InterPro" id="IPR004473">
    <property type="entry name" value="Restrct_endonuc_typeI_HsdR"/>
</dbReference>
<keyword evidence="2" id="KW-0238">DNA-binding</keyword>
<dbReference type="InterPro" id="IPR014001">
    <property type="entry name" value="Helicase_ATP-bd"/>
</dbReference>
<dbReference type="GO" id="GO:0009035">
    <property type="term" value="F:type I site-specific deoxyribonuclease activity"/>
    <property type="evidence" value="ECO:0007669"/>
    <property type="project" value="UniProtKB-EC"/>
</dbReference>
<feature type="domain" description="Helicase ATP-binding" evidence="4">
    <location>
        <begin position="1"/>
        <end position="157"/>
    </location>
</feature>
<dbReference type="GO" id="GO:0003677">
    <property type="term" value="F:DNA binding"/>
    <property type="evidence" value="ECO:0007669"/>
    <property type="project" value="UniProtKB-KW"/>
</dbReference>
<dbReference type="GO" id="GO:0005524">
    <property type="term" value="F:ATP binding"/>
    <property type="evidence" value="ECO:0007669"/>
    <property type="project" value="UniProtKB-KW"/>
</dbReference>
<dbReference type="NCBIfam" id="TIGR00348">
    <property type="entry name" value="hsdR"/>
    <property type="match status" value="1"/>
</dbReference>
<dbReference type="Proteomes" id="UP000198405">
    <property type="component" value="Unassembled WGS sequence"/>
</dbReference>
<organism evidence="5 6">
    <name type="scientific">Desulfurobacterium atlanticum</name>
    <dbReference type="NCBI Taxonomy" id="240169"/>
    <lineage>
        <taxon>Bacteria</taxon>
        <taxon>Pseudomonadati</taxon>
        <taxon>Aquificota</taxon>
        <taxon>Aquificia</taxon>
        <taxon>Desulfurobacteriales</taxon>
        <taxon>Desulfurobacteriaceae</taxon>
        <taxon>Desulfurobacterium</taxon>
    </lineage>
</organism>